<accession>A0A2K3E4A0</accession>
<dbReference type="EMBL" id="CM008963">
    <property type="protein sequence ID" value="PNW87628.1"/>
    <property type="molecule type" value="Genomic_DNA"/>
</dbReference>
<evidence type="ECO:0000313" key="2">
    <source>
        <dbReference type="Proteomes" id="UP000006906"/>
    </source>
</evidence>
<dbReference type="InParanoid" id="A0A2K3E4A0"/>
<sequence length="64" mass="7239">MQPLAPSHSYWPAAASLYQVKPRHLPSGLHLDLAQVPVTFRLLHSTTSRYLKTRSRAFNLVKSP</sequence>
<proteinExistence type="predicted"/>
<dbReference type="KEGG" id="cre:CHLRE_02g141906v5"/>
<dbReference type="Gramene" id="PNW87628">
    <property type="protein sequence ID" value="PNW87628"/>
    <property type="gene ID" value="CHLRE_02g141906v5"/>
</dbReference>
<dbReference type="RefSeq" id="XP_042927882.1">
    <property type="nucleotide sequence ID" value="XM_043060121.1"/>
</dbReference>
<dbReference type="Proteomes" id="UP000006906">
    <property type="component" value="Chromosome 2"/>
</dbReference>
<name>A0A2K3E4A0_CHLRE</name>
<gene>
    <name evidence="1" type="ORF">CHLRE_02g141906v5</name>
</gene>
<reference evidence="1 2" key="1">
    <citation type="journal article" date="2007" name="Science">
        <title>The Chlamydomonas genome reveals the evolution of key animal and plant functions.</title>
        <authorList>
            <person name="Merchant S.S."/>
            <person name="Prochnik S.E."/>
            <person name="Vallon O."/>
            <person name="Harris E.H."/>
            <person name="Karpowicz S.J."/>
            <person name="Witman G.B."/>
            <person name="Terry A."/>
            <person name="Salamov A."/>
            <person name="Fritz-Laylin L.K."/>
            <person name="Marechal-Drouard L."/>
            <person name="Marshall W.F."/>
            <person name="Qu L.H."/>
            <person name="Nelson D.R."/>
            <person name="Sanderfoot A.A."/>
            <person name="Spalding M.H."/>
            <person name="Kapitonov V.V."/>
            <person name="Ren Q."/>
            <person name="Ferris P."/>
            <person name="Lindquist E."/>
            <person name="Shapiro H."/>
            <person name="Lucas S.M."/>
            <person name="Grimwood J."/>
            <person name="Schmutz J."/>
            <person name="Cardol P."/>
            <person name="Cerutti H."/>
            <person name="Chanfreau G."/>
            <person name="Chen C.L."/>
            <person name="Cognat V."/>
            <person name="Croft M.T."/>
            <person name="Dent R."/>
            <person name="Dutcher S."/>
            <person name="Fernandez E."/>
            <person name="Fukuzawa H."/>
            <person name="Gonzalez-Ballester D."/>
            <person name="Gonzalez-Halphen D."/>
            <person name="Hallmann A."/>
            <person name="Hanikenne M."/>
            <person name="Hippler M."/>
            <person name="Inwood W."/>
            <person name="Jabbari K."/>
            <person name="Kalanon M."/>
            <person name="Kuras R."/>
            <person name="Lefebvre P.A."/>
            <person name="Lemaire S.D."/>
            <person name="Lobanov A.V."/>
            <person name="Lohr M."/>
            <person name="Manuell A."/>
            <person name="Meier I."/>
            <person name="Mets L."/>
            <person name="Mittag M."/>
            <person name="Mittelmeier T."/>
            <person name="Moroney J.V."/>
            <person name="Moseley J."/>
            <person name="Napoli C."/>
            <person name="Nedelcu A.M."/>
            <person name="Niyogi K."/>
            <person name="Novoselov S.V."/>
            <person name="Paulsen I.T."/>
            <person name="Pazour G."/>
            <person name="Purton S."/>
            <person name="Ral J.P."/>
            <person name="Riano-Pachon D.M."/>
            <person name="Riekhof W."/>
            <person name="Rymarquis L."/>
            <person name="Schroda M."/>
            <person name="Stern D."/>
            <person name="Umen J."/>
            <person name="Willows R."/>
            <person name="Wilson N."/>
            <person name="Zimmer S.L."/>
            <person name="Allmer J."/>
            <person name="Balk J."/>
            <person name="Bisova K."/>
            <person name="Chen C.J."/>
            <person name="Elias M."/>
            <person name="Gendler K."/>
            <person name="Hauser C."/>
            <person name="Lamb M.R."/>
            <person name="Ledford H."/>
            <person name="Long J.C."/>
            <person name="Minagawa J."/>
            <person name="Page M.D."/>
            <person name="Pan J."/>
            <person name="Pootakham W."/>
            <person name="Roje S."/>
            <person name="Rose A."/>
            <person name="Stahlberg E."/>
            <person name="Terauchi A.M."/>
            <person name="Yang P."/>
            <person name="Ball S."/>
            <person name="Bowler C."/>
            <person name="Dieckmann C.L."/>
            <person name="Gladyshev V.N."/>
            <person name="Green P."/>
            <person name="Jorgensen R."/>
            <person name="Mayfield S."/>
            <person name="Mueller-Roeber B."/>
            <person name="Rajamani S."/>
            <person name="Sayre R.T."/>
            <person name="Brokstein P."/>
            <person name="Dubchak I."/>
            <person name="Goodstein D."/>
            <person name="Hornick L."/>
            <person name="Huang Y.W."/>
            <person name="Jhaveri J."/>
            <person name="Luo Y."/>
            <person name="Martinez D."/>
            <person name="Ngau W.C."/>
            <person name="Otillar B."/>
            <person name="Poliakov A."/>
            <person name="Porter A."/>
            <person name="Szajkowski L."/>
            <person name="Werner G."/>
            <person name="Zhou K."/>
            <person name="Grigoriev I.V."/>
            <person name="Rokhsar D.S."/>
            <person name="Grossman A.R."/>
        </authorList>
    </citation>
    <scope>NUCLEOTIDE SEQUENCE [LARGE SCALE GENOMIC DNA]</scope>
    <source>
        <strain evidence="2">CC-503</strain>
    </source>
</reference>
<dbReference type="GeneID" id="66052551"/>
<evidence type="ECO:0000313" key="1">
    <source>
        <dbReference type="EMBL" id="PNW87628.1"/>
    </source>
</evidence>
<protein>
    <submittedName>
        <fullName evidence="1">Uncharacterized protein</fullName>
    </submittedName>
</protein>
<keyword evidence="2" id="KW-1185">Reference proteome</keyword>
<organism evidence="1 2">
    <name type="scientific">Chlamydomonas reinhardtii</name>
    <name type="common">Chlamydomonas smithii</name>
    <dbReference type="NCBI Taxonomy" id="3055"/>
    <lineage>
        <taxon>Eukaryota</taxon>
        <taxon>Viridiplantae</taxon>
        <taxon>Chlorophyta</taxon>
        <taxon>core chlorophytes</taxon>
        <taxon>Chlorophyceae</taxon>
        <taxon>CS clade</taxon>
        <taxon>Chlamydomonadales</taxon>
        <taxon>Chlamydomonadaceae</taxon>
        <taxon>Chlamydomonas</taxon>
    </lineage>
</organism>
<dbReference type="AlphaFoldDB" id="A0A2K3E4A0"/>